<dbReference type="Proteomes" id="UP000239388">
    <property type="component" value="Unassembled WGS sequence"/>
</dbReference>
<protein>
    <submittedName>
        <fullName evidence="1">Uncharacterized protein</fullName>
    </submittedName>
</protein>
<dbReference type="OrthoDB" id="7173027at2"/>
<organism evidence="1 2">
    <name type="scientific">Blastopirellula marina</name>
    <dbReference type="NCBI Taxonomy" id="124"/>
    <lineage>
        <taxon>Bacteria</taxon>
        <taxon>Pseudomonadati</taxon>
        <taxon>Planctomycetota</taxon>
        <taxon>Planctomycetia</taxon>
        <taxon>Pirellulales</taxon>
        <taxon>Pirellulaceae</taxon>
        <taxon>Blastopirellula</taxon>
    </lineage>
</organism>
<accession>A0A2S8GCX3</accession>
<dbReference type="RefSeq" id="WP_105351306.1">
    <property type="nucleotide sequence ID" value="NZ_PUIB01000004.1"/>
</dbReference>
<reference evidence="1 2" key="1">
    <citation type="submission" date="2018-02" db="EMBL/GenBank/DDBJ databases">
        <title>Comparative genomes isolates from brazilian mangrove.</title>
        <authorList>
            <person name="Araujo J.E."/>
            <person name="Taketani R.G."/>
            <person name="Silva M.C.P."/>
            <person name="Loureco M.V."/>
            <person name="Andreote F.D."/>
        </authorList>
    </citation>
    <scope>NUCLEOTIDE SEQUENCE [LARGE SCALE GENOMIC DNA]</scope>
    <source>
        <strain evidence="1 2">NAP PRIS-MGV</strain>
    </source>
</reference>
<proteinExistence type="predicted"/>
<evidence type="ECO:0000313" key="2">
    <source>
        <dbReference type="Proteomes" id="UP000239388"/>
    </source>
</evidence>
<sequence>MIALHNTIYTDLKPLLNSRRKIRIERRRPANPHLNGYLVGLSPELGMMHCFDDFEADGYTIFFLDDIESIRSSEYERHWDHMLAAEGLLGGLDCVPRINLASMDTALVSAAKQPGIVIIQCEELENSIEDFFIGQIASIGTETVWFDNFSALGMWDETSEKIALNEITLVQLDTVYAQTFSKYVTGTPASKRTR</sequence>
<gene>
    <name evidence="1" type="ORF">C5Y98_02485</name>
</gene>
<dbReference type="AlphaFoldDB" id="A0A2S8GCX3"/>
<name>A0A2S8GCX3_9BACT</name>
<evidence type="ECO:0000313" key="1">
    <source>
        <dbReference type="EMBL" id="PQO41924.1"/>
    </source>
</evidence>
<comment type="caution">
    <text evidence="1">The sequence shown here is derived from an EMBL/GenBank/DDBJ whole genome shotgun (WGS) entry which is preliminary data.</text>
</comment>
<dbReference type="EMBL" id="PUIB01000004">
    <property type="protein sequence ID" value="PQO41924.1"/>
    <property type="molecule type" value="Genomic_DNA"/>
</dbReference>